<dbReference type="Pfam" id="PF14577">
    <property type="entry name" value="SEO_C"/>
    <property type="match status" value="1"/>
</dbReference>
<reference evidence="2" key="2">
    <citation type="submission" date="2020-07" db="EMBL/GenBank/DDBJ databases">
        <authorList>
            <person name="Vera ALvarez R."/>
            <person name="Arias-Moreno D.M."/>
            <person name="Jimenez-Jacinto V."/>
            <person name="Jimenez-Bremont J.F."/>
            <person name="Swaminathan K."/>
            <person name="Moose S.P."/>
            <person name="Guerrero-Gonzalez M.L."/>
            <person name="Marino-Ramirez L."/>
            <person name="Landsman D."/>
            <person name="Rodriguez-Kessler M."/>
            <person name="Delgado-Sanchez P."/>
        </authorList>
    </citation>
    <scope>NUCLEOTIDE SEQUENCE</scope>
    <source>
        <tissue evidence="2">Cladode</tissue>
    </source>
</reference>
<sequence>MDARGKIHLLDPAVIRYIKEIWHFNKKPLLVVLDPHGRVANPNALHMMWIWGSMAFPFTTAREEALWRDETWRIELLADAVEPMVFTWMQEGKYICLIPQ</sequence>
<dbReference type="InterPro" id="IPR039299">
    <property type="entry name" value="SEOA"/>
</dbReference>
<evidence type="ECO:0000313" key="2">
    <source>
        <dbReference type="EMBL" id="MBA4678043.1"/>
    </source>
</evidence>
<dbReference type="GO" id="GO:0010088">
    <property type="term" value="P:phloem development"/>
    <property type="evidence" value="ECO:0007669"/>
    <property type="project" value="InterPro"/>
</dbReference>
<dbReference type="PANTHER" id="PTHR33232">
    <property type="entry name" value="PROTEIN SIEVE ELEMENT OCCLUSION B-LIKE"/>
    <property type="match status" value="1"/>
</dbReference>
<accession>A0A7C9EXY4</accession>
<organism evidence="2">
    <name type="scientific">Opuntia streptacantha</name>
    <name type="common">Prickly pear cactus</name>
    <name type="synonym">Opuntia cardona</name>
    <dbReference type="NCBI Taxonomy" id="393608"/>
    <lineage>
        <taxon>Eukaryota</taxon>
        <taxon>Viridiplantae</taxon>
        <taxon>Streptophyta</taxon>
        <taxon>Embryophyta</taxon>
        <taxon>Tracheophyta</taxon>
        <taxon>Spermatophyta</taxon>
        <taxon>Magnoliopsida</taxon>
        <taxon>eudicotyledons</taxon>
        <taxon>Gunneridae</taxon>
        <taxon>Pentapetalae</taxon>
        <taxon>Caryophyllales</taxon>
        <taxon>Cactineae</taxon>
        <taxon>Cactaceae</taxon>
        <taxon>Opuntioideae</taxon>
        <taxon>Opuntia</taxon>
    </lineage>
</organism>
<dbReference type="EMBL" id="GISG01277600">
    <property type="protein sequence ID" value="MBA4678043.1"/>
    <property type="molecule type" value="Transcribed_RNA"/>
</dbReference>
<name>A0A7C9EXY4_OPUST</name>
<evidence type="ECO:0000259" key="1">
    <source>
        <dbReference type="Pfam" id="PF14577"/>
    </source>
</evidence>
<protein>
    <recommendedName>
        <fullName evidence="1">Sieve element occlusion C-terminal domain-containing protein</fullName>
    </recommendedName>
</protein>
<dbReference type="AlphaFoldDB" id="A0A7C9EXY4"/>
<feature type="domain" description="Sieve element occlusion C-terminal" evidence="1">
    <location>
        <begin position="62"/>
        <end position="97"/>
    </location>
</feature>
<reference evidence="2" key="1">
    <citation type="journal article" date="2013" name="J. Plant Res.">
        <title>Effect of fungi and light on seed germination of three Opuntia species from semiarid lands of central Mexico.</title>
        <authorList>
            <person name="Delgado-Sanchez P."/>
            <person name="Jimenez-Bremont J.F."/>
            <person name="Guerrero-Gonzalez Mde L."/>
            <person name="Flores J."/>
        </authorList>
    </citation>
    <scope>NUCLEOTIDE SEQUENCE</scope>
    <source>
        <tissue evidence="2">Cladode</tissue>
    </source>
</reference>
<proteinExistence type="predicted"/>
<dbReference type="PANTHER" id="PTHR33232:SF20">
    <property type="entry name" value="PROTEIN SIEVE ELEMENT OCCLUSION B-LIKE"/>
    <property type="match status" value="1"/>
</dbReference>
<dbReference type="InterPro" id="IPR027944">
    <property type="entry name" value="SEO_C"/>
</dbReference>